<dbReference type="EMBL" id="CAUYUJ010015445">
    <property type="protein sequence ID" value="CAK0853994.1"/>
    <property type="molecule type" value="Genomic_DNA"/>
</dbReference>
<name>A0ABN9U534_9DINO</name>
<feature type="region of interest" description="Disordered" evidence="1">
    <location>
        <begin position="63"/>
        <end position="89"/>
    </location>
</feature>
<feature type="transmembrane region" description="Helical" evidence="2">
    <location>
        <begin position="818"/>
        <end position="836"/>
    </location>
</feature>
<feature type="region of interest" description="Disordered" evidence="1">
    <location>
        <begin position="195"/>
        <end position="222"/>
    </location>
</feature>
<feature type="region of interest" description="Disordered" evidence="1">
    <location>
        <begin position="267"/>
        <end position="319"/>
    </location>
</feature>
<reference evidence="3" key="1">
    <citation type="submission" date="2023-10" db="EMBL/GenBank/DDBJ databases">
        <authorList>
            <person name="Chen Y."/>
            <person name="Shah S."/>
            <person name="Dougan E. K."/>
            <person name="Thang M."/>
            <person name="Chan C."/>
        </authorList>
    </citation>
    <scope>NUCLEOTIDE SEQUENCE [LARGE SCALE GENOMIC DNA]</scope>
</reference>
<evidence type="ECO:0000256" key="1">
    <source>
        <dbReference type="SAM" id="MobiDB-lite"/>
    </source>
</evidence>
<dbReference type="Proteomes" id="UP001189429">
    <property type="component" value="Unassembled WGS sequence"/>
</dbReference>
<evidence type="ECO:0000313" key="4">
    <source>
        <dbReference type="Proteomes" id="UP001189429"/>
    </source>
</evidence>
<feature type="compositionally biased region" description="Low complexity" evidence="1">
    <location>
        <begin position="70"/>
        <end position="85"/>
    </location>
</feature>
<gene>
    <name evidence="3" type="ORF">PCOR1329_LOCUS45300</name>
</gene>
<keyword evidence="2" id="KW-1133">Transmembrane helix</keyword>
<feature type="compositionally biased region" description="Low complexity" evidence="1">
    <location>
        <begin position="202"/>
        <end position="215"/>
    </location>
</feature>
<keyword evidence="4" id="KW-1185">Reference proteome</keyword>
<keyword evidence="2" id="KW-0812">Transmembrane</keyword>
<sequence>MTRQKSANGAKTQKATYTTCISCGNWAWDWRLRKQHGKCKVCGSHVSGFENEPWIRSQHTRAPWDHADQSAWSAPAWAPPSKDWPSLPPKAEPAQLLQQYLKVAGLSSDSTALQLAHQFEEAAERIKPKPKAKCPYVVLREATSLCAQTQAKLAKASKQLLSAEAWLEECKGRQLAAADELFEADQARLVAQEATQSGGAGVKTETAAAEGGEATPHFGVDPQLFQDLDDYEGDKQKLLQFQRELDDIATQDKAREQQFKELLASAKQALRAPRKRRRADGGQAKADEAEGAAAEATPGAAAADGSGGGAGSQDQPSAEERARLLPLAATLLLSRLPCTSAGGMGASSGDATVFYSSITEWGPQARRFLTEKYYDHSVVALAETHQGANALPQLETDLEKAWSFAASTNDIMVALASFTRALADPRLAVADWNCEPPSLVASGWAPQLQARLEVPQNCKATCGKGPGRLYDYVLASYTCPDISLQAVQSAPWKTHCGALITTKGARKERWVSKLDAYFGKKTTLELAAAWVADAAILEELGDGALDHFAQLAQRWSDWAPTRAMMASRASFMASVREQWRVKPGLVHRHVKPDPPPEWEGAGPDGCPTSHPHLLLEGKRQHWSGIWREQVDTQEDLHYWLDQLHSDALEEALPPFELDQLTSTLRAMPSNKAQGVDALGPNDALRLPDVGRRALVNLLNEIELSGVWPEELMTALGASIPKEAGGHRVLGLMPHTANLWSRTESARTTVIGDMKSAAQSIAQLFKDNRLTISDKTKLVASDDALGSSLVTSLKSMGIPVTLTPSAVDLGVDAAGQACYPLLLMAIKLMGFDVTFLLNGFGCGLRTRTCMYALLVSGLVFVLGWVIASAGVESVGAEGPEDYTFLSFGEAGYSDTVLEDFNELLADLEHDCRAAARRLAAKHPDGEQLAGGADLHGIQRELDAFAKKGAMDM</sequence>
<feature type="transmembrane region" description="Helical" evidence="2">
    <location>
        <begin position="848"/>
        <end position="866"/>
    </location>
</feature>
<evidence type="ECO:0000313" key="3">
    <source>
        <dbReference type="EMBL" id="CAK0853994.1"/>
    </source>
</evidence>
<evidence type="ECO:0000256" key="2">
    <source>
        <dbReference type="SAM" id="Phobius"/>
    </source>
</evidence>
<proteinExistence type="predicted"/>
<keyword evidence="2" id="KW-0472">Membrane</keyword>
<protein>
    <submittedName>
        <fullName evidence="3">Uncharacterized protein</fullName>
    </submittedName>
</protein>
<accession>A0ABN9U534</accession>
<comment type="caution">
    <text evidence="3">The sequence shown here is derived from an EMBL/GenBank/DDBJ whole genome shotgun (WGS) entry which is preliminary data.</text>
</comment>
<feature type="compositionally biased region" description="Low complexity" evidence="1">
    <location>
        <begin position="291"/>
        <end position="304"/>
    </location>
</feature>
<organism evidence="3 4">
    <name type="scientific">Prorocentrum cordatum</name>
    <dbReference type="NCBI Taxonomy" id="2364126"/>
    <lineage>
        <taxon>Eukaryota</taxon>
        <taxon>Sar</taxon>
        <taxon>Alveolata</taxon>
        <taxon>Dinophyceae</taxon>
        <taxon>Prorocentrales</taxon>
        <taxon>Prorocentraceae</taxon>
        <taxon>Prorocentrum</taxon>
    </lineage>
</organism>